<gene>
    <name evidence="2" type="ORF">B296_00051931</name>
</gene>
<sequence length="85" mass="9039">MHLLRFPNSSIRAKHKQEGRLRAEASPATQQLARKGLLAPSEAAGAAPPAEAPPAGTMSAVGATADRQGQPQPAQGQRRWRHKRG</sequence>
<name>A0A426WW33_ENSVE</name>
<reference evidence="2 3" key="1">
    <citation type="journal article" date="2014" name="Agronomy (Basel)">
        <title>A Draft Genome Sequence for Ensete ventricosum, the Drought-Tolerant Tree Against Hunger.</title>
        <authorList>
            <person name="Harrison J."/>
            <person name="Moore K.A."/>
            <person name="Paszkiewicz K."/>
            <person name="Jones T."/>
            <person name="Grant M."/>
            <person name="Ambacheew D."/>
            <person name="Muzemil S."/>
            <person name="Studholme D.J."/>
        </authorList>
    </citation>
    <scope>NUCLEOTIDE SEQUENCE [LARGE SCALE GENOMIC DNA]</scope>
</reference>
<accession>A0A426WW33</accession>
<protein>
    <submittedName>
        <fullName evidence="2">Uncharacterized protein</fullName>
    </submittedName>
</protein>
<organism evidence="2 3">
    <name type="scientific">Ensete ventricosum</name>
    <name type="common">Abyssinian banana</name>
    <name type="synonym">Musa ensete</name>
    <dbReference type="NCBI Taxonomy" id="4639"/>
    <lineage>
        <taxon>Eukaryota</taxon>
        <taxon>Viridiplantae</taxon>
        <taxon>Streptophyta</taxon>
        <taxon>Embryophyta</taxon>
        <taxon>Tracheophyta</taxon>
        <taxon>Spermatophyta</taxon>
        <taxon>Magnoliopsida</taxon>
        <taxon>Liliopsida</taxon>
        <taxon>Zingiberales</taxon>
        <taxon>Musaceae</taxon>
        <taxon>Ensete</taxon>
    </lineage>
</organism>
<feature type="region of interest" description="Disordered" evidence="1">
    <location>
        <begin position="1"/>
        <end position="85"/>
    </location>
</feature>
<comment type="caution">
    <text evidence="2">The sequence shown here is derived from an EMBL/GenBank/DDBJ whole genome shotgun (WGS) entry which is preliminary data.</text>
</comment>
<evidence type="ECO:0000313" key="2">
    <source>
        <dbReference type="EMBL" id="RRT31411.1"/>
    </source>
</evidence>
<dbReference type="EMBL" id="AMZH03040171">
    <property type="protein sequence ID" value="RRT31411.1"/>
    <property type="molecule type" value="Genomic_DNA"/>
</dbReference>
<proteinExistence type="predicted"/>
<dbReference type="AlphaFoldDB" id="A0A426WW33"/>
<evidence type="ECO:0000313" key="3">
    <source>
        <dbReference type="Proteomes" id="UP000287651"/>
    </source>
</evidence>
<feature type="compositionally biased region" description="Low complexity" evidence="1">
    <location>
        <begin position="67"/>
        <end position="77"/>
    </location>
</feature>
<feature type="compositionally biased region" description="Low complexity" evidence="1">
    <location>
        <begin position="39"/>
        <end position="56"/>
    </location>
</feature>
<dbReference type="Proteomes" id="UP000287651">
    <property type="component" value="Unassembled WGS sequence"/>
</dbReference>
<evidence type="ECO:0000256" key="1">
    <source>
        <dbReference type="SAM" id="MobiDB-lite"/>
    </source>
</evidence>